<dbReference type="AlphaFoldDB" id="A0A6P7FGD6"/>
<organism evidence="2">
    <name type="scientific">Diabrotica virgifera virgifera</name>
    <name type="common">western corn rootworm</name>
    <dbReference type="NCBI Taxonomy" id="50390"/>
    <lineage>
        <taxon>Eukaryota</taxon>
        <taxon>Metazoa</taxon>
        <taxon>Ecdysozoa</taxon>
        <taxon>Arthropoda</taxon>
        <taxon>Hexapoda</taxon>
        <taxon>Insecta</taxon>
        <taxon>Pterygota</taxon>
        <taxon>Neoptera</taxon>
        <taxon>Endopterygota</taxon>
        <taxon>Coleoptera</taxon>
        <taxon>Polyphaga</taxon>
        <taxon>Cucujiformia</taxon>
        <taxon>Chrysomeloidea</taxon>
        <taxon>Chrysomelidae</taxon>
        <taxon>Galerucinae</taxon>
        <taxon>Diabroticina</taxon>
        <taxon>Diabroticites</taxon>
        <taxon>Diabrotica</taxon>
    </lineage>
</organism>
<evidence type="ECO:0000256" key="1">
    <source>
        <dbReference type="SAM" id="Phobius"/>
    </source>
</evidence>
<dbReference type="OrthoDB" id="6753431at2759"/>
<dbReference type="RefSeq" id="XP_028132300.1">
    <property type="nucleotide sequence ID" value="XM_028276499.1"/>
</dbReference>
<dbReference type="InParanoid" id="A0A6P7FGD6"/>
<evidence type="ECO:0000313" key="2">
    <source>
        <dbReference type="RefSeq" id="XP_028132300.1"/>
    </source>
</evidence>
<dbReference type="KEGG" id="dvv:114327789"/>
<feature type="transmembrane region" description="Helical" evidence="1">
    <location>
        <begin position="107"/>
        <end position="129"/>
    </location>
</feature>
<reference evidence="2" key="1">
    <citation type="submission" date="2025-08" db="UniProtKB">
        <authorList>
            <consortium name="RefSeq"/>
        </authorList>
    </citation>
    <scope>IDENTIFICATION</scope>
    <source>
        <tissue evidence="2">Whole insect</tissue>
    </source>
</reference>
<gene>
    <name evidence="2" type="primary">LOC114327789</name>
</gene>
<keyword evidence="1" id="KW-1133">Transmembrane helix</keyword>
<feature type="transmembrane region" description="Helical" evidence="1">
    <location>
        <begin position="149"/>
        <end position="168"/>
    </location>
</feature>
<keyword evidence="1" id="KW-0812">Transmembrane</keyword>
<name>A0A6P7FGD6_DIAVI</name>
<proteinExistence type="predicted"/>
<feature type="transmembrane region" description="Helical" evidence="1">
    <location>
        <begin position="73"/>
        <end position="95"/>
    </location>
</feature>
<protein>
    <submittedName>
        <fullName evidence="2">Uncharacterized protein LOC114327789</fullName>
    </submittedName>
</protein>
<keyword evidence="1" id="KW-0472">Membrane</keyword>
<accession>A0A6P7FGD6</accession>
<sequence>MAESAINRRKSQLFLTNISPVTNTYNDLIKKKLKRGKFLETKTGIIKIAGMLILIFAVVFFEVQPLCDDTSNWYPYLFPISAALNIIVQLIFLFIFSMGFTVSKPSIWIYSDMAVIFVSSATTVVSSVVTLISCQGTSIDKVSQSCGMAGGVTLIVSCAAIFLMFRYVEDADLPENKKKQANESTDVDPRKSVFA</sequence>
<feature type="transmembrane region" description="Helical" evidence="1">
    <location>
        <begin position="44"/>
        <end position="61"/>
    </location>
</feature>